<dbReference type="PANTHER" id="PTHR33619:SF3">
    <property type="entry name" value="POLYSACCHARIDE EXPORT PROTEIN GFCE-RELATED"/>
    <property type="match status" value="1"/>
</dbReference>
<dbReference type="Proteomes" id="UP000315724">
    <property type="component" value="Chromosome"/>
</dbReference>
<gene>
    <name evidence="2" type="ORF">Mal48_13570</name>
</gene>
<protein>
    <submittedName>
        <fullName evidence="2">Polysaccharide biosynthesis/export protein</fullName>
    </submittedName>
</protein>
<reference evidence="2 3" key="1">
    <citation type="submission" date="2019-02" db="EMBL/GenBank/DDBJ databases">
        <title>Deep-cultivation of Planctomycetes and their phenomic and genomic characterization uncovers novel biology.</title>
        <authorList>
            <person name="Wiegand S."/>
            <person name="Jogler M."/>
            <person name="Boedeker C."/>
            <person name="Pinto D."/>
            <person name="Vollmers J."/>
            <person name="Rivas-Marin E."/>
            <person name="Kohn T."/>
            <person name="Peeters S.H."/>
            <person name="Heuer A."/>
            <person name="Rast P."/>
            <person name="Oberbeckmann S."/>
            <person name="Bunk B."/>
            <person name="Jeske O."/>
            <person name="Meyerdierks A."/>
            <person name="Storesund J.E."/>
            <person name="Kallscheuer N."/>
            <person name="Luecker S."/>
            <person name="Lage O.M."/>
            <person name="Pohl T."/>
            <person name="Merkel B.J."/>
            <person name="Hornburger P."/>
            <person name="Mueller R.-W."/>
            <person name="Bruemmer F."/>
            <person name="Labrenz M."/>
            <person name="Spormann A.M."/>
            <person name="Op den Camp H."/>
            <person name="Overmann J."/>
            <person name="Amann R."/>
            <person name="Jetten M.S.M."/>
            <person name="Mascher T."/>
            <person name="Medema M.H."/>
            <person name="Devos D.P."/>
            <person name="Kaster A.-K."/>
            <person name="Ovreas L."/>
            <person name="Rohde M."/>
            <person name="Galperin M.Y."/>
            <person name="Jogler C."/>
        </authorList>
    </citation>
    <scope>NUCLEOTIDE SEQUENCE [LARGE SCALE GENOMIC DNA]</scope>
    <source>
        <strain evidence="2 3">Mal48</strain>
    </source>
</reference>
<feature type="compositionally biased region" description="Polar residues" evidence="1">
    <location>
        <begin position="465"/>
        <end position="477"/>
    </location>
</feature>
<dbReference type="GO" id="GO:0015159">
    <property type="term" value="F:polysaccharide transmembrane transporter activity"/>
    <property type="evidence" value="ECO:0007669"/>
    <property type="project" value="InterPro"/>
</dbReference>
<feature type="compositionally biased region" description="Polar residues" evidence="1">
    <location>
        <begin position="384"/>
        <end position="404"/>
    </location>
</feature>
<evidence type="ECO:0000256" key="1">
    <source>
        <dbReference type="SAM" id="MobiDB-lite"/>
    </source>
</evidence>
<evidence type="ECO:0000313" key="2">
    <source>
        <dbReference type="EMBL" id="QDT32115.1"/>
    </source>
</evidence>
<dbReference type="EMBL" id="CP036267">
    <property type="protein sequence ID" value="QDT32115.1"/>
    <property type="molecule type" value="Genomic_DNA"/>
</dbReference>
<sequence>MKQQKIKIPRASFELVFRFCHVANSNFIRETRSSRGHGRANCSRTFSEMMYAFCHVKTSAPEQAQHSARTQETQKCSMHHNTATEGEMNNSANIVGRPLRTGKWLRPLQLVLIGMVLTCSTGCSILHPVRGVPASYLPDEFEGPRRNGKRTINPSLLVQTPPAQHRVAAGDVLSIYIPGVLGRKDTEVRQVGVEPPINQPYTPDDAPTIGYPITVRDDNTISLPQIPPINVNQMTLAEVEEAVRRTYTEDFDILKPEEAMILVSLQRPRVHRVLVVRQETGNELASGGEAGTINIGVSKRGTARIVTLNAYENDVLHALATVEGVDGLPGLDAENTIYIIRRRNQNFGTGNPATNPHCPPSQYTPSLPPQQQVPSQYQGGLGNHSKNQNQRSVQLASATNHAPQSRLMTADYRIGGNESNAAPYNIHSVGGHSTGVRTVGHSFANVGGAQHSPYSYQHGAKPNGAQASQATQPQMNRSAGGYPVPHNMSQAAHPYGRQLPHATPQTNVSQSQTSPAQAAFPNPEHQQVQPAGATRIPLPVPANSNVLEPIPDDSLHWSTALQQFDPTIDNPNVIRIPIRLADGEMPNISEEMITLEDGDIVFIESRETDVFYTGGLLGGGQYTLPREYDLGVLEAISIAEGRNSGGGGNSRSIGGVSALNRDVSIGASRVIILRTLPTGQRITVEVDLHKAMRYQEENILVQPGDILMLQYTAGEAIAAFTQRYLLEGALFSLAAAQMNTNN</sequence>
<dbReference type="AlphaFoldDB" id="A0A517QKG2"/>
<feature type="compositionally biased region" description="Polar residues" evidence="1">
    <location>
        <begin position="503"/>
        <end position="516"/>
    </location>
</feature>
<dbReference type="KEGG" id="tpol:Mal48_13570"/>
<feature type="region of interest" description="Disordered" evidence="1">
    <location>
        <begin position="347"/>
        <end position="404"/>
    </location>
</feature>
<name>A0A517QKG2_9PLAN</name>
<feature type="compositionally biased region" description="Low complexity" evidence="1">
    <location>
        <begin position="369"/>
        <end position="378"/>
    </location>
</feature>
<proteinExistence type="predicted"/>
<keyword evidence="3" id="KW-1185">Reference proteome</keyword>
<dbReference type="InterPro" id="IPR049712">
    <property type="entry name" value="Poly_export"/>
</dbReference>
<accession>A0A517QKG2</accession>
<evidence type="ECO:0000313" key="3">
    <source>
        <dbReference type="Proteomes" id="UP000315724"/>
    </source>
</evidence>
<dbReference type="PANTHER" id="PTHR33619">
    <property type="entry name" value="POLYSACCHARIDE EXPORT PROTEIN GFCE-RELATED"/>
    <property type="match status" value="1"/>
</dbReference>
<organism evidence="2 3">
    <name type="scientific">Thalassoglobus polymorphus</name>
    <dbReference type="NCBI Taxonomy" id="2527994"/>
    <lineage>
        <taxon>Bacteria</taxon>
        <taxon>Pseudomonadati</taxon>
        <taxon>Planctomycetota</taxon>
        <taxon>Planctomycetia</taxon>
        <taxon>Planctomycetales</taxon>
        <taxon>Planctomycetaceae</taxon>
        <taxon>Thalassoglobus</taxon>
    </lineage>
</organism>
<feature type="region of interest" description="Disordered" evidence="1">
    <location>
        <begin position="450"/>
        <end position="530"/>
    </location>
</feature>